<evidence type="ECO:0000256" key="1">
    <source>
        <dbReference type="ARBA" id="ARBA00022527"/>
    </source>
</evidence>
<sequence length="1089" mass="124258">MIIFLIFASLSNGSFQCETNEYWSQNEGICKKCSQQCLTCWSDTKCTSCKEGYYLNENYGCAQREAGLQETCKTWDELYCVECKEGYYIEQMKCNSCNVKNCEKCTKDKCFKCKEGYMLYEIIGNDGKEKQECIDCTNEENDDKCGKCPLGKYFDIETFSCKECRDGCERCTTKDNCYLCKGDKALKDPSNPNSECVSILHCTSGNYYGNQCELCEENYFVQKGICVKCSDGCKRCINEKECIECNNTLSLINGECKNDINCLGSSHTMGCIECKDGYYLGNEGECKQCPVQCKLCKSDSYCFRCNDNYYFTDVSNGICNKLNNRVCSVGDQYGCLQCKYDVPYNESLDETEASKFNVPIDTSFKLGYYLPYSITSKREISYEPTCKMCNITCRICDKNPNWCTGCNAGYSLEKDTEATIKYFEDFGVHNDIYKCVKMPSICKKTEMGYCVQCDDKHFLQGVDCKVCDESCDTCLSDKSCQTCNSTTDPKTGNALWWRRPSESSLDTQSLCYPTSNQTYPSLSNCLDKITTSGCTSCLSRFYLNDGECLPCPAECYECELKNNITRCTKCNPNTQYLSKEDDKCLECSTIEHCLECNEKGCTKCEDGYSETSDRLSCKKVRLGLIISLIIIGLLFIVIIICLIIFLIWRRRRKIIKEREKEIKPFKVSSGVEMALLSADNANFPLKTDKWKLTFEHAGSKVIVDNLYEETIKIINPTKKTYFFELLLGASHRYELSVEPMRFTLKPDYAVELKFIIKMLCTAVVNDEIGIIAMDLDEEIKETAKISIIIESDLSTKLDHTELKLQMPAIGEGAFGMVFIGSYRGQKVAVKKMKARTLTEEQEKEFKHEVNMLTQYRHPCIVNLVGAVYTEGEISIVTEFADYGSLSKLYKKELLPFDLKIKFMEDIVVGLAFLHENNIIHRDVKGENVLIYSLNPHSQVCGKLTDFGTCRNISERALQLQPLSHGIGTPTYMAPECLANSNYSYSADVYSFAIILYETFTEKQAYIDDERFIQPWTIPQFVIEGHRLEKPNDILENYWNLINQCWTQDPEDRPTFNQIHHTLISWNLDICNTELSTNKKDLSLDDSLSN</sequence>
<dbReference type="SUPFAM" id="SSF57184">
    <property type="entry name" value="Growth factor receptor domain"/>
    <property type="match status" value="3"/>
</dbReference>
<dbReference type="InterPro" id="IPR000719">
    <property type="entry name" value="Prot_kinase_dom"/>
</dbReference>
<dbReference type="Gene3D" id="2.10.220.10">
    <property type="entry name" value="Hormone Receptor, Insulin-like Growth Factor Receptor 1, Chain A, domain 2"/>
    <property type="match status" value="2"/>
</dbReference>
<reference evidence="8 9" key="1">
    <citation type="journal article" date="2019" name="PLoS Negl. Trop. Dis.">
        <title>Whole genome sequencing of Entamoeba nuttalli reveals mammalian host-related molecular signatures and a novel octapeptide-repeat surface protein.</title>
        <authorList>
            <person name="Tanaka M."/>
            <person name="Makiuchi T."/>
            <person name="Komiyama T."/>
            <person name="Shiina T."/>
            <person name="Osaki K."/>
            <person name="Tachibana H."/>
        </authorList>
    </citation>
    <scope>NUCLEOTIDE SEQUENCE [LARGE SCALE GENOMIC DNA]</scope>
    <source>
        <strain evidence="8 9">P19-061405</strain>
    </source>
</reference>
<dbReference type="EMBL" id="BAAFRS010000219">
    <property type="protein sequence ID" value="GAB1224793.1"/>
    <property type="molecule type" value="Genomic_DNA"/>
</dbReference>
<feature type="transmembrane region" description="Helical" evidence="5">
    <location>
        <begin position="622"/>
        <end position="648"/>
    </location>
</feature>
<keyword evidence="3 4" id="KW-0067">ATP-binding</keyword>
<keyword evidence="6" id="KW-0732">Signal</keyword>
<dbReference type="PANTHER" id="PTHR45756:SF1">
    <property type="entry name" value="PROTEIN KINASE DOMAIN CONTAINING PROTEIN"/>
    <property type="match status" value="1"/>
</dbReference>
<keyword evidence="1" id="KW-0723">Serine/threonine-protein kinase</keyword>
<comment type="caution">
    <text evidence="8">The sequence shown here is derived from an EMBL/GenBank/DDBJ whole genome shotgun (WGS) entry which is preliminary data.</text>
</comment>
<dbReference type="InterPro" id="IPR011009">
    <property type="entry name" value="Kinase-like_dom_sf"/>
</dbReference>
<dbReference type="Gene3D" id="1.10.510.10">
    <property type="entry name" value="Transferase(Phosphotransferase) domain 1"/>
    <property type="match status" value="1"/>
</dbReference>
<dbReference type="PRINTS" id="PR00109">
    <property type="entry name" value="TYRKINASE"/>
</dbReference>
<evidence type="ECO:0000256" key="2">
    <source>
        <dbReference type="ARBA" id="ARBA00022741"/>
    </source>
</evidence>
<dbReference type="SMART" id="SM00220">
    <property type="entry name" value="S_TKc"/>
    <property type="match status" value="1"/>
</dbReference>
<feature type="binding site" evidence="4">
    <location>
        <position position="831"/>
    </location>
    <ligand>
        <name>ATP</name>
        <dbReference type="ChEBI" id="CHEBI:30616"/>
    </ligand>
</feature>
<dbReference type="Proteomes" id="UP001628156">
    <property type="component" value="Unassembled WGS sequence"/>
</dbReference>
<organism evidence="8 9">
    <name type="scientific">Entamoeba nuttalli</name>
    <dbReference type="NCBI Taxonomy" id="412467"/>
    <lineage>
        <taxon>Eukaryota</taxon>
        <taxon>Amoebozoa</taxon>
        <taxon>Evosea</taxon>
        <taxon>Archamoebae</taxon>
        <taxon>Mastigamoebida</taxon>
        <taxon>Entamoebidae</taxon>
        <taxon>Entamoeba</taxon>
    </lineage>
</organism>
<dbReference type="InterPro" id="IPR009030">
    <property type="entry name" value="Growth_fac_rcpt_cys_sf"/>
</dbReference>
<gene>
    <name evidence="8" type="ORF">ENUP19_0219G0011</name>
</gene>
<evidence type="ECO:0000313" key="8">
    <source>
        <dbReference type="EMBL" id="GAB1224793.1"/>
    </source>
</evidence>
<proteinExistence type="predicted"/>
<evidence type="ECO:0000259" key="7">
    <source>
        <dbReference type="PROSITE" id="PS50011"/>
    </source>
</evidence>
<dbReference type="InterPro" id="IPR053215">
    <property type="entry name" value="TKL_Ser/Thr_kinase"/>
</dbReference>
<keyword evidence="9" id="KW-1185">Reference proteome</keyword>
<evidence type="ECO:0000256" key="5">
    <source>
        <dbReference type="SAM" id="Phobius"/>
    </source>
</evidence>
<dbReference type="InterPro" id="IPR017441">
    <property type="entry name" value="Protein_kinase_ATP_BS"/>
</dbReference>
<dbReference type="CDD" id="cd13999">
    <property type="entry name" value="STKc_MAP3K-like"/>
    <property type="match status" value="1"/>
</dbReference>
<dbReference type="PANTHER" id="PTHR45756">
    <property type="entry name" value="PALMITOYLTRANSFERASE"/>
    <property type="match status" value="1"/>
</dbReference>
<evidence type="ECO:0000256" key="6">
    <source>
        <dbReference type="SAM" id="SignalP"/>
    </source>
</evidence>
<feature type="domain" description="Protein kinase" evidence="7">
    <location>
        <begin position="803"/>
        <end position="1063"/>
    </location>
</feature>
<dbReference type="InterPro" id="IPR001245">
    <property type="entry name" value="Ser-Thr/Tyr_kinase_cat_dom"/>
</dbReference>
<dbReference type="SUPFAM" id="SSF56112">
    <property type="entry name" value="Protein kinase-like (PK-like)"/>
    <property type="match status" value="1"/>
</dbReference>
<keyword evidence="1" id="KW-0418">Kinase</keyword>
<dbReference type="PROSITE" id="PS50011">
    <property type="entry name" value="PROTEIN_KINASE_DOM"/>
    <property type="match status" value="1"/>
</dbReference>
<keyword evidence="1" id="KW-0808">Transferase</keyword>
<evidence type="ECO:0000256" key="4">
    <source>
        <dbReference type="PROSITE-ProRule" id="PRU10141"/>
    </source>
</evidence>
<dbReference type="PROSITE" id="PS00108">
    <property type="entry name" value="PROTEIN_KINASE_ST"/>
    <property type="match status" value="1"/>
</dbReference>
<feature type="signal peptide" evidence="6">
    <location>
        <begin position="1"/>
        <end position="16"/>
    </location>
</feature>
<dbReference type="InterPro" id="IPR008271">
    <property type="entry name" value="Ser/Thr_kinase_AS"/>
</dbReference>
<feature type="chain" id="PRO_5046493758" description="Protein kinase domain-containing protein" evidence="6">
    <location>
        <begin position="17"/>
        <end position="1089"/>
    </location>
</feature>
<name>A0ABQ0DPW5_9EUKA</name>
<dbReference type="InterPro" id="IPR006212">
    <property type="entry name" value="Furin_repeat"/>
</dbReference>
<dbReference type="Pfam" id="PF07714">
    <property type="entry name" value="PK_Tyr_Ser-Thr"/>
    <property type="match status" value="1"/>
</dbReference>
<keyword evidence="5" id="KW-1133">Transmembrane helix</keyword>
<keyword evidence="2 4" id="KW-0547">Nucleotide-binding</keyword>
<evidence type="ECO:0000313" key="9">
    <source>
        <dbReference type="Proteomes" id="UP001628156"/>
    </source>
</evidence>
<keyword evidence="5" id="KW-0472">Membrane</keyword>
<dbReference type="SMART" id="SM00261">
    <property type="entry name" value="FU"/>
    <property type="match status" value="8"/>
</dbReference>
<keyword evidence="5" id="KW-0812">Transmembrane</keyword>
<protein>
    <recommendedName>
        <fullName evidence="7">Protein kinase domain-containing protein</fullName>
    </recommendedName>
</protein>
<evidence type="ECO:0000256" key="3">
    <source>
        <dbReference type="ARBA" id="ARBA00022840"/>
    </source>
</evidence>
<accession>A0ABQ0DPW5</accession>
<dbReference type="PROSITE" id="PS00107">
    <property type="entry name" value="PROTEIN_KINASE_ATP"/>
    <property type="match status" value="1"/>
</dbReference>